<dbReference type="OrthoDB" id="2683627at2759"/>
<dbReference type="HOGENOM" id="CLU_1397167_0_0_1"/>
<dbReference type="EMBL" id="KN835175">
    <property type="protein sequence ID" value="KIK45271.1"/>
    <property type="molecule type" value="Genomic_DNA"/>
</dbReference>
<reference evidence="1 2" key="1">
    <citation type="submission" date="2014-04" db="EMBL/GenBank/DDBJ databases">
        <authorList>
            <consortium name="DOE Joint Genome Institute"/>
            <person name="Kuo A."/>
            <person name="Ruytinx J."/>
            <person name="Rineau F."/>
            <person name="Colpaert J."/>
            <person name="Kohler A."/>
            <person name="Nagy L.G."/>
            <person name="Floudas D."/>
            <person name="Copeland A."/>
            <person name="Barry K.W."/>
            <person name="Cichocki N."/>
            <person name="Veneault-Fourrey C."/>
            <person name="LaButti K."/>
            <person name="Lindquist E.A."/>
            <person name="Lipzen A."/>
            <person name="Lundell T."/>
            <person name="Morin E."/>
            <person name="Murat C."/>
            <person name="Sun H."/>
            <person name="Tunlid A."/>
            <person name="Henrissat B."/>
            <person name="Grigoriev I.V."/>
            <person name="Hibbett D.S."/>
            <person name="Martin F."/>
            <person name="Nordberg H.P."/>
            <person name="Cantor M.N."/>
            <person name="Hua S.X."/>
        </authorList>
    </citation>
    <scope>NUCLEOTIDE SEQUENCE [LARGE SCALE GENOMIC DNA]</scope>
    <source>
        <strain evidence="1 2">UH-Slu-Lm8-n1</strain>
    </source>
</reference>
<proteinExistence type="predicted"/>
<evidence type="ECO:0000313" key="2">
    <source>
        <dbReference type="Proteomes" id="UP000054485"/>
    </source>
</evidence>
<sequence>MGSTPIPDSIVHKASDDLESLFYILLEFTMIYDGPGGLITHKGVPPENYRRWHKAYVVMDKDGLGTSGSLKKEFLMDIAPHYEPAPYFRACRPILEDWRIAMGDAITNQTDVSHDTISEIIQWGLNNISNFPSPQIAPPMSSTSLMGSSASSSAVVLEPQPHCSSQIKPSTHSNVPSILSTSFAPPRRTLSTSGCFD</sequence>
<dbReference type="AlphaFoldDB" id="A0A0D0AUB0"/>
<evidence type="ECO:0000313" key="1">
    <source>
        <dbReference type="EMBL" id="KIK45271.1"/>
    </source>
</evidence>
<keyword evidence="2" id="KW-1185">Reference proteome</keyword>
<organism evidence="1 2">
    <name type="scientific">Suillus luteus UH-Slu-Lm8-n1</name>
    <dbReference type="NCBI Taxonomy" id="930992"/>
    <lineage>
        <taxon>Eukaryota</taxon>
        <taxon>Fungi</taxon>
        <taxon>Dikarya</taxon>
        <taxon>Basidiomycota</taxon>
        <taxon>Agaricomycotina</taxon>
        <taxon>Agaricomycetes</taxon>
        <taxon>Agaricomycetidae</taxon>
        <taxon>Boletales</taxon>
        <taxon>Suillineae</taxon>
        <taxon>Suillaceae</taxon>
        <taxon>Suillus</taxon>
    </lineage>
</organism>
<gene>
    <name evidence="1" type="ORF">CY34DRAFT_10464</name>
</gene>
<accession>A0A0D0AUB0</accession>
<name>A0A0D0AUB0_9AGAM</name>
<protein>
    <submittedName>
        <fullName evidence="1">Unplaced genomic scaffold CY34scaffold_44, whole genome shotgun sequence</fullName>
    </submittedName>
</protein>
<dbReference type="InParanoid" id="A0A0D0AUB0"/>
<reference evidence="2" key="2">
    <citation type="submission" date="2015-01" db="EMBL/GenBank/DDBJ databases">
        <title>Evolutionary Origins and Diversification of the Mycorrhizal Mutualists.</title>
        <authorList>
            <consortium name="DOE Joint Genome Institute"/>
            <consortium name="Mycorrhizal Genomics Consortium"/>
            <person name="Kohler A."/>
            <person name="Kuo A."/>
            <person name="Nagy L.G."/>
            <person name="Floudas D."/>
            <person name="Copeland A."/>
            <person name="Barry K.W."/>
            <person name="Cichocki N."/>
            <person name="Veneault-Fourrey C."/>
            <person name="LaButti K."/>
            <person name="Lindquist E.A."/>
            <person name="Lipzen A."/>
            <person name="Lundell T."/>
            <person name="Morin E."/>
            <person name="Murat C."/>
            <person name="Riley R."/>
            <person name="Ohm R."/>
            <person name="Sun H."/>
            <person name="Tunlid A."/>
            <person name="Henrissat B."/>
            <person name="Grigoriev I.V."/>
            <person name="Hibbett D.S."/>
            <person name="Martin F."/>
        </authorList>
    </citation>
    <scope>NUCLEOTIDE SEQUENCE [LARGE SCALE GENOMIC DNA]</scope>
    <source>
        <strain evidence="2">UH-Slu-Lm8-n1</strain>
    </source>
</reference>
<dbReference type="Proteomes" id="UP000054485">
    <property type="component" value="Unassembled WGS sequence"/>
</dbReference>